<keyword evidence="2" id="KW-0433">Leucine-rich repeat</keyword>
<dbReference type="InterPro" id="IPR038005">
    <property type="entry name" value="RX-like_CC"/>
</dbReference>
<dbReference type="InterPro" id="IPR002182">
    <property type="entry name" value="NB-ARC"/>
</dbReference>
<comment type="similarity">
    <text evidence="1">Belongs to the disease resistance NB-LRR family.</text>
</comment>
<comment type="caution">
    <text evidence="8">The sequence shown here is derived from an EMBL/GenBank/DDBJ whole genome shotgun (WGS) entry which is preliminary data.</text>
</comment>
<evidence type="ECO:0000256" key="2">
    <source>
        <dbReference type="ARBA" id="ARBA00022614"/>
    </source>
</evidence>
<dbReference type="EMBL" id="BQKI01000078">
    <property type="protein sequence ID" value="GJN25591.1"/>
    <property type="molecule type" value="Genomic_DNA"/>
</dbReference>
<evidence type="ECO:0000256" key="1">
    <source>
        <dbReference type="ARBA" id="ARBA00008894"/>
    </source>
</evidence>
<dbReference type="GO" id="GO:0043531">
    <property type="term" value="F:ADP binding"/>
    <property type="evidence" value="ECO:0007669"/>
    <property type="project" value="InterPro"/>
</dbReference>
<dbReference type="Pfam" id="PF18052">
    <property type="entry name" value="Rx_N"/>
    <property type="match status" value="1"/>
</dbReference>
<dbReference type="InterPro" id="IPR027417">
    <property type="entry name" value="P-loop_NTPase"/>
</dbReference>
<reference evidence="8" key="1">
    <citation type="journal article" date="2018" name="DNA Res.">
        <title>Multiple hybrid de novo genome assembly of finger millet, an orphan allotetraploid crop.</title>
        <authorList>
            <person name="Hatakeyama M."/>
            <person name="Aluri S."/>
            <person name="Balachadran M.T."/>
            <person name="Sivarajan S.R."/>
            <person name="Patrignani A."/>
            <person name="Gruter S."/>
            <person name="Poveda L."/>
            <person name="Shimizu-Inatsugi R."/>
            <person name="Baeten J."/>
            <person name="Francoijs K.J."/>
            <person name="Nataraja K.N."/>
            <person name="Reddy Y.A.N."/>
            <person name="Phadnis S."/>
            <person name="Ravikumar R.L."/>
            <person name="Schlapbach R."/>
            <person name="Sreeman S.M."/>
            <person name="Shimizu K.K."/>
        </authorList>
    </citation>
    <scope>NUCLEOTIDE SEQUENCE</scope>
</reference>
<evidence type="ECO:0000259" key="7">
    <source>
        <dbReference type="Pfam" id="PF18052"/>
    </source>
</evidence>
<dbReference type="InterPro" id="IPR041118">
    <property type="entry name" value="Rx_N"/>
</dbReference>
<dbReference type="AlphaFoldDB" id="A0AAV5EU37"/>
<name>A0AAV5EU37_ELECO</name>
<reference evidence="8" key="2">
    <citation type="submission" date="2021-12" db="EMBL/GenBank/DDBJ databases">
        <title>Resequencing data analysis of finger millet.</title>
        <authorList>
            <person name="Hatakeyama M."/>
            <person name="Aluri S."/>
            <person name="Balachadran M.T."/>
            <person name="Sivarajan S.R."/>
            <person name="Poveda L."/>
            <person name="Shimizu-Inatsugi R."/>
            <person name="Schlapbach R."/>
            <person name="Sreeman S.M."/>
            <person name="Shimizu K.K."/>
        </authorList>
    </citation>
    <scope>NUCLEOTIDE SEQUENCE</scope>
</reference>
<dbReference type="Pfam" id="PF00931">
    <property type="entry name" value="NB-ARC"/>
    <property type="match status" value="1"/>
</dbReference>
<evidence type="ECO:0000256" key="5">
    <source>
        <dbReference type="ARBA" id="ARBA00022821"/>
    </source>
</evidence>
<evidence type="ECO:0000313" key="8">
    <source>
        <dbReference type="EMBL" id="GJN25591.1"/>
    </source>
</evidence>
<sequence length="284" mass="32676">MEALTCLLQKLAELVAGEYCLQTEVKGGIIFLKAELEHMKAALEKISKTPIDQLDKQEKIWARDVRDLSYEIEDKIDTFLVRCKGNKAPVQEHGLKKVIGKSLDLLMQPRIRRKIATDIRHIKSRVKEVSERRGRYKIDNDVVKSATYDPRLFTRYMKETELIGVDQARDEVIKILMQCNEVSKTEDKILSIVGFGGLGKTTLANMVFEKLRVQFDCSASISVSQTPDMEKLFKDMFYKLAKRCNESIDLIDELREFLHKKRLLENIYHSVSDNALLTMVGSKM</sequence>
<dbReference type="SUPFAM" id="SSF52540">
    <property type="entry name" value="P-loop containing nucleoside triphosphate hydrolases"/>
    <property type="match status" value="1"/>
</dbReference>
<dbReference type="PANTHER" id="PTHR19338:SF45">
    <property type="entry name" value="RX N-TERMINAL DOMAIN-CONTAINING PROTEIN"/>
    <property type="match status" value="1"/>
</dbReference>
<feature type="domain" description="NB-ARC" evidence="6">
    <location>
        <begin position="168"/>
        <end position="264"/>
    </location>
</feature>
<evidence type="ECO:0000256" key="4">
    <source>
        <dbReference type="ARBA" id="ARBA00022741"/>
    </source>
</evidence>
<dbReference type="Gene3D" id="1.20.5.4130">
    <property type="match status" value="1"/>
</dbReference>
<protein>
    <submittedName>
        <fullName evidence="8">Uncharacterized protein</fullName>
    </submittedName>
</protein>
<gene>
    <name evidence="8" type="primary">gb13437</name>
    <name evidence="8" type="ORF">PR202_gb13437</name>
</gene>
<keyword evidence="5" id="KW-0611">Plant defense</keyword>
<evidence type="ECO:0000313" key="9">
    <source>
        <dbReference type="Proteomes" id="UP001054889"/>
    </source>
</evidence>
<proteinExistence type="inferred from homology"/>
<dbReference type="PANTHER" id="PTHR19338">
    <property type="entry name" value="TRANSLOCASE OF INNER MITOCHONDRIAL MEMBRANE 13 HOMOLOG"/>
    <property type="match status" value="1"/>
</dbReference>
<keyword evidence="3" id="KW-0677">Repeat</keyword>
<organism evidence="8 9">
    <name type="scientific">Eleusine coracana subsp. coracana</name>
    <dbReference type="NCBI Taxonomy" id="191504"/>
    <lineage>
        <taxon>Eukaryota</taxon>
        <taxon>Viridiplantae</taxon>
        <taxon>Streptophyta</taxon>
        <taxon>Embryophyta</taxon>
        <taxon>Tracheophyta</taxon>
        <taxon>Spermatophyta</taxon>
        <taxon>Magnoliopsida</taxon>
        <taxon>Liliopsida</taxon>
        <taxon>Poales</taxon>
        <taxon>Poaceae</taxon>
        <taxon>PACMAD clade</taxon>
        <taxon>Chloridoideae</taxon>
        <taxon>Cynodonteae</taxon>
        <taxon>Eleusininae</taxon>
        <taxon>Eleusine</taxon>
    </lineage>
</organism>
<evidence type="ECO:0000259" key="6">
    <source>
        <dbReference type="Pfam" id="PF00931"/>
    </source>
</evidence>
<dbReference type="Proteomes" id="UP001054889">
    <property type="component" value="Unassembled WGS sequence"/>
</dbReference>
<evidence type="ECO:0000256" key="3">
    <source>
        <dbReference type="ARBA" id="ARBA00022737"/>
    </source>
</evidence>
<dbReference type="Gene3D" id="3.40.50.300">
    <property type="entry name" value="P-loop containing nucleotide triphosphate hydrolases"/>
    <property type="match status" value="1"/>
</dbReference>
<feature type="domain" description="Disease resistance N-terminal" evidence="7">
    <location>
        <begin position="3"/>
        <end position="91"/>
    </location>
</feature>
<dbReference type="CDD" id="cd14798">
    <property type="entry name" value="RX-CC_like"/>
    <property type="match status" value="1"/>
</dbReference>
<keyword evidence="4" id="KW-0547">Nucleotide-binding</keyword>
<dbReference type="GO" id="GO:0006952">
    <property type="term" value="P:defense response"/>
    <property type="evidence" value="ECO:0007669"/>
    <property type="project" value="UniProtKB-KW"/>
</dbReference>
<keyword evidence="9" id="KW-1185">Reference proteome</keyword>
<accession>A0AAV5EU37</accession>